<evidence type="ECO:0000259" key="1">
    <source>
        <dbReference type="Pfam" id="PF13480"/>
    </source>
</evidence>
<protein>
    <recommendedName>
        <fullName evidence="1">BioF2-like acetyltransferase domain-containing protein</fullName>
    </recommendedName>
</protein>
<evidence type="ECO:0000313" key="3">
    <source>
        <dbReference type="Proteomes" id="UP000094056"/>
    </source>
</evidence>
<accession>A0A1E3X7T8</accession>
<dbReference type="Gene3D" id="3.40.630.30">
    <property type="match status" value="1"/>
</dbReference>
<feature type="domain" description="BioF2-like acetyltransferase" evidence="1">
    <location>
        <begin position="179"/>
        <end position="325"/>
    </location>
</feature>
<dbReference type="InterPro" id="IPR038740">
    <property type="entry name" value="BioF2-like_GNAT_dom"/>
</dbReference>
<dbReference type="Pfam" id="PF13480">
    <property type="entry name" value="Acetyltransf_6"/>
    <property type="match status" value="1"/>
</dbReference>
<dbReference type="AlphaFoldDB" id="A0A1E3X7T8"/>
<name>A0A1E3X7T8_9BACT</name>
<dbReference type="EMBL" id="MAYW01000100">
    <property type="protein sequence ID" value="ODS31695.1"/>
    <property type="molecule type" value="Genomic_DNA"/>
</dbReference>
<dbReference type="Proteomes" id="UP000094056">
    <property type="component" value="Unassembled WGS sequence"/>
</dbReference>
<gene>
    <name evidence="2" type="ORF">SCARUB_03183</name>
</gene>
<evidence type="ECO:0000313" key="2">
    <source>
        <dbReference type="EMBL" id="ODS31695.1"/>
    </source>
</evidence>
<sequence>MLSIKRVSTQNEFLRLKEDWTSLLKRSKSNTVFLTWEWMYTWWECFKGNKQLFILTVHEENENLIGIVPLCMDKKKVGSITVLNYIRFLGTMPTSSDHLDFIFSQWRERETLEAIVNYMFQENKWDLCLLSNIPVSSSTGKLLKEIMGNKPSQSEISQVCPYIPLPTRIEDYHSSLSGNRRNTIKRRRRNLYKKYNGFEFVTWESPDDIDDAMERLFVLHEKRWMVVKHKGNFIRNDVRKFHKKIARTFLNSDMLRLYFLRVQGNDVAALYTFKYNNKLFYYQGGWDPEWSRDHVGNILTNLVIEDAINKGYSEYDFLRGTEDYKTRLTDKKREEMDIFILNSFNARVYLLFRNLYHKMTRSEGLRMTCKL</sequence>
<dbReference type="SUPFAM" id="SSF55729">
    <property type="entry name" value="Acyl-CoA N-acyltransferases (Nat)"/>
    <property type="match status" value="1"/>
</dbReference>
<proteinExistence type="predicted"/>
<reference evidence="2 3" key="1">
    <citation type="submission" date="2016-07" db="EMBL/GenBank/DDBJ databases">
        <title>Draft genome of Scalindua rubra, obtained from a brine-seawater interface in the Red Sea, sheds light on salt adaptation in anammox bacteria.</title>
        <authorList>
            <person name="Speth D.R."/>
            <person name="Lagkouvardos I."/>
            <person name="Wang Y."/>
            <person name="Qian P.-Y."/>
            <person name="Dutilh B.E."/>
            <person name="Jetten M.S."/>
        </authorList>
    </citation>
    <scope>NUCLEOTIDE SEQUENCE [LARGE SCALE GENOMIC DNA]</scope>
    <source>
        <strain evidence="2">BSI-1</strain>
    </source>
</reference>
<dbReference type="InterPro" id="IPR016181">
    <property type="entry name" value="Acyl_CoA_acyltransferase"/>
</dbReference>
<comment type="caution">
    <text evidence="2">The sequence shown here is derived from an EMBL/GenBank/DDBJ whole genome shotgun (WGS) entry which is preliminary data.</text>
</comment>
<organism evidence="2 3">
    <name type="scientific">Candidatus Scalindua rubra</name>
    <dbReference type="NCBI Taxonomy" id="1872076"/>
    <lineage>
        <taxon>Bacteria</taxon>
        <taxon>Pseudomonadati</taxon>
        <taxon>Planctomycetota</taxon>
        <taxon>Candidatus Brocadiia</taxon>
        <taxon>Candidatus Brocadiales</taxon>
        <taxon>Candidatus Scalinduaceae</taxon>
        <taxon>Candidatus Scalindua</taxon>
    </lineage>
</organism>